<sequence>MRTFVRRCALHICIPRSPCLKLRRIMWFSVVTIAFSLLQPYISHGTNLNRYAVNLGNCIGAVLSSEYLLVRSMCACLRIDLYASVPNGSAIRVKERIPYTGDPACDGLTLLRLERNISIVSDLKPINLDCTNKAEALSYYLVGPKVRQRVNSVRCNCCKCEIEWKPNYPQQAELLVQADENSVVLRAIATALPQDGQTAQFTQTSRYCSFVDHYLKRLVQN</sequence>
<name>A0A5J4NKN6_9TREM</name>
<evidence type="ECO:0000313" key="2">
    <source>
        <dbReference type="EMBL" id="KAA3676063.1"/>
    </source>
</evidence>
<dbReference type="Proteomes" id="UP000324629">
    <property type="component" value="Unassembled WGS sequence"/>
</dbReference>
<gene>
    <name evidence="2" type="ORF">DEA37_0001909</name>
</gene>
<feature type="transmembrane region" description="Helical" evidence="1">
    <location>
        <begin position="25"/>
        <end position="42"/>
    </location>
</feature>
<dbReference type="AlphaFoldDB" id="A0A5J4NKN6"/>
<evidence type="ECO:0000256" key="1">
    <source>
        <dbReference type="SAM" id="Phobius"/>
    </source>
</evidence>
<keyword evidence="1" id="KW-0812">Transmembrane</keyword>
<proteinExistence type="predicted"/>
<evidence type="ECO:0000313" key="3">
    <source>
        <dbReference type="Proteomes" id="UP000324629"/>
    </source>
</evidence>
<organism evidence="2 3">
    <name type="scientific">Paragonimus westermani</name>
    <dbReference type="NCBI Taxonomy" id="34504"/>
    <lineage>
        <taxon>Eukaryota</taxon>
        <taxon>Metazoa</taxon>
        <taxon>Spiralia</taxon>
        <taxon>Lophotrochozoa</taxon>
        <taxon>Platyhelminthes</taxon>
        <taxon>Trematoda</taxon>
        <taxon>Digenea</taxon>
        <taxon>Plagiorchiida</taxon>
        <taxon>Troglotremata</taxon>
        <taxon>Troglotrematidae</taxon>
        <taxon>Paragonimus</taxon>
    </lineage>
</organism>
<protein>
    <submittedName>
        <fullName evidence="2">Uncharacterized protein</fullName>
    </submittedName>
</protein>
<reference evidence="2 3" key="1">
    <citation type="journal article" date="2019" name="Gigascience">
        <title>Whole-genome sequence of the oriental lung fluke Paragonimus westermani.</title>
        <authorList>
            <person name="Oey H."/>
            <person name="Zakrzewski M."/>
            <person name="Narain K."/>
            <person name="Devi K.R."/>
            <person name="Agatsuma T."/>
            <person name="Nawaratna S."/>
            <person name="Gobert G.N."/>
            <person name="Jones M.K."/>
            <person name="Ragan M.A."/>
            <person name="McManus D.P."/>
            <person name="Krause L."/>
        </authorList>
    </citation>
    <scope>NUCLEOTIDE SEQUENCE [LARGE SCALE GENOMIC DNA]</scope>
    <source>
        <strain evidence="2 3">IND2009</strain>
    </source>
</reference>
<keyword evidence="1" id="KW-1133">Transmembrane helix</keyword>
<keyword evidence="3" id="KW-1185">Reference proteome</keyword>
<accession>A0A5J4NKN6</accession>
<comment type="caution">
    <text evidence="2">The sequence shown here is derived from an EMBL/GenBank/DDBJ whole genome shotgun (WGS) entry which is preliminary data.</text>
</comment>
<dbReference type="EMBL" id="QNGE01002168">
    <property type="protein sequence ID" value="KAA3676063.1"/>
    <property type="molecule type" value="Genomic_DNA"/>
</dbReference>
<keyword evidence="1" id="KW-0472">Membrane</keyword>